<evidence type="ECO:0000313" key="1">
    <source>
        <dbReference type="EMBL" id="KAE8139256.1"/>
    </source>
</evidence>
<evidence type="ECO:0000313" key="2">
    <source>
        <dbReference type="Proteomes" id="UP000325672"/>
    </source>
</evidence>
<organism evidence="1 2">
    <name type="scientific">Aspergillus pseudotamarii</name>
    <dbReference type="NCBI Taxonomy" id="132259"/>
    <lineage>
        <taxon>Eukaryota</taxon>
        <taxon>Fungi</taxon>
        <taxon>Dikarya</taxon>
        <taxon>Ascomycota</taxon>
        <taxon>Pezizomycotina</taxon>
        <taxon>Eurotiomycetes</taxon>
        <taxon>Eurotiomycetidae</taxon>
        <taxon>Eurotiales</taxon>
        <taxon>Aspergillaceae</taxon>
        <taxon>Aspergillus</taxon>
        <taxon>Aspergillus subgen. Circumdati</taxon>
    </lineage>
</organism>
<dbReference type="AlphaFoldDB" id="A0A5N6SX56"/>
<dbReference type="OrthoDB" id="2103397at2759"/>
<dbReference type="EMBL" id="ML743567">
    <property type="protein sequence ID" value="KAE8139256.1"/>
    <property type="molecule type" value="Genomic_DNA"/>
</dbReference>
<name>A0A5N6SX56_ASPPS</name>
<gene>
    <name evidence="1" type="ORF">BDV38DRAFT_243131</name>
</gene>
<keyword evidence="2" id="KW-1185">Reference proteome</keyword>
<dbReference type="GeneID" id="43638389"/>
<dbReference type="Proteomes" id="UP000325672">
    <property type="component" value="Unassembled WGS sequence"/>
</dbReference>
<proteinExistence type="predicted"/>
<sequence length="79" mass="9209">MHLGFETSMAFTQTQDRTLNGESGYTIWYSKHKDTENQVIIVEAKKARNVTCGFPQLLGYMGKHFQLLIYVYIMKLLLF</sequence>
<protein>
    <submittedName>
        <fullName evidence="1">Uncharacterized protein</fullName>
    </submittedName>
</protein>
<reference evidence="1 2" key="1">
    <citation type="submission" date="2019-04" db="EMBL/GenBank/DDBJ databases">
        <title>Friends and foes A comparative genomics study of 23 Aspergillus species from section Flavi.</title>
        <authorList>
            <consortium name="DOE Joint Genome Institute"/>
            <person name="Kjaerbolling I."/>
            <person name="Vesth T."/>
            <person name="Frisvad J.C."/>
            <person name="Nybo J.L."/>
            <person name="Theobald S."/>
            <person name="Kildgaard S."/>
            <person name="Isbrandt T."/>
            <person name="Kuo A."/>
            <person name="Sato A."/>
            <person name="Lyhne E.K."/>
            <person name="Kogle M.E."/>
            <person name="Wiebenga A."/>
            <person name="Kun R.S."/>
            <person name="Lubbers R.J."/>
            <person name="Makela M.R."/>
            <person name="Barry K."/>
            <person name="Chovatia M."/>
            <person name="Clum A."/>
            <person name="Daum C."/>
            <person name="Haridas S."/>
            <person name="He G."/>
            <person name="LaButti K."/>
            <person name="Lipzen A."/>
            <person name="Mondo S."/>
            <person name="Riley R."/>
            <person name="Salamov A."/>
            <person name="Simmons B.A."/>
            <person name="Magnuson J.K."/>
            <person name="Henrissat B."/>
            <person name="Mortensen U.H."/>
            <person name="Larsen T.O."/>
            <person name="Devries R.P."/>
            <person name="Grigoriev I.V."/>
            <person name="Machida M."/>
            <person name="Baker S.E."/>
            <person name="Andersen M.R."/>
        </authorList>
    </citation>
    <scope>NUCLEOTIDE SEQUENCE [LARGE SCALE GENOMIC DNA]</scope>
    <source>
        <strain evidence="1 2">CBS 117625</strain>
    </source>
</reference>
<accession>A0A5N6SX56</accession>
<dbReference type="RefSeq" id="XP_031915319.1">
    <property type="nucleotide sequence ID" value="XM_032054179.1"/>
</dbReference>